<dbReference type="Proteomes" id="UP001152562">
    <property type="component" value="Unassembled WGS sequence"/>
</dbReference>
<sequence length="99" mass="11410">MVCYYNASHWLTPLKELANKHPTAKQDLKNVLSSESSLKSISEDLLQLTCRRRAEIIEQIRNDFLPKNGYQASLMSAIPPSNSHIFYETQLLDLMKERS</sequence>
<organism evidence="1 2">
    <name type="scientific">Pieris brassicae</name>
    <name type="common">White butterfly</name>
    <name type="synonym">Large white butterfly</name>
    <dbReference type="NCBI Taxonomy" id="7116"/>
    <lineage>
        <taxon>Eukaryota</taxon>
        <taxon>Metazoa</taxon>
        <taxon>Ecdysozoa</taxon>
        <taxon>Arthropoda</taxon>
        <taxon>Hexapoda</taxon>
        <taxon>Insecta</taxon>
        <taxon>Pterygota</taxon>
        <taxon>Neoptera</taxon>
        <taxon>Endopterygota</taxon>
        <taxon>Lepidoptera</taxon>
        <taxon>Glossata</taxon>
        <taxon>Ditrysia</taxon>
        <taxon>Papilionoidea</taxon>
        <taxon>Pieridae</taxon>
        <taxon>Pierinae</taxon>
        <taxon>Pieris</taxon>
    </lineage>
</organism>
<comment type="caution">
    <text evidence="1">The sequence shown here is derived from an EMBL/GenBank/DDBJ whole genome shotgun (WGS) entry which is preliminary data.</text>
</comment>
<evidence type="ECO:0000313" key="2">
    <source>
        <dbReference type="Proteomes" id="UP001152562"/>
    </source>
</evidence>
<reference evidence="1" key="1">
    <citation type="submission" date="2022-05" db="EMBL/GenBank/DDBJ databases">
        <authorList>
            <person name="Okamura Y."/>
        </authorList>
    </citation>
    <scope>NUCLEOTIDE SEQUENCE</scope>
</reference>
<name>A0A9P0TDL3_PIEBR</name>
<dbReference type="AlphaFoldDB" id="A0A9P0TDL3"/>
<protein>
    <submittedName>
        <fullName evidence="1">Uncharacterized protein</fullName>
    </submittedName>
</protein>
<dbReference type="EMBL" id="CALOZG010000010">
    <property type="protein sequence ID" value="CAH4030484.1"/>
    <property type="molecule type" value="Genomic_DNA"/>
</dbReference>
<accession>A0A9P0TDL3</accession>
<proteinExistence type="predicted"/>
<gene>
    <name evidence="1" type="ORF">PIBRA_LOCUS7135</name>
</gene>
<keyword evidence="2" id="KW-1185">Reference proteome</keyword>
<evidence type="ECO:0000313" key="1">
    <source>
        <dbReference type="EMBL" id="CAH4030484.1"/>
    </source>
</evidence>